<feature type="domain" description="ABC transporter" evidence="12">
    <location>
        <begin position="271"/>
        <end position="506"/>
    </location>
</feature>
<dbReference type="CDD" id="cd03263">
    <property type="entry name" value="ABC_subfamily_A"/>
    <property type="match status" value="2"/>
</dbReference>
<feature type="transmembrane region" description="Helical" evidence="11">
    <location>
        <begin position="1051"/>
        <end position="1074"/>
    </location>
</feature>
<dbReference type="GO" id="GO:0016020">
    <property type="term" value="C:membrane"/>
    <property type="evidence" value="ECO:0007669"/>
    <property type="project" value="UniProtKB-SubCell"/>
</dbReference>
<dbReference type="PROSITE" id="PS50893">
    <property type="entry name" value="ABC_TRANSPORTER_2"/>
    <property type="match status" value="2"/>
</dbReference>
<feature type="transmembrane region" description="Helical" evidence="11">
    <location>
        <begin position="141"/>
        <end position="162"/>
    </location>
</feature>
<evidence type="ECO:0000256" key="9">
    <source>
        <dbReference type="ARBA" id="ARBA00023136"/>
    </source>
</evidence>
<keyword evidence="7" id="KW-0067">ATP-binding</keyword>
<keyword evidence="3" id="KW-0813">Transport</keyword>
<evidence type="ECO:0000256" key="5">
    <source>
        <dbReference type="ARBA" id="ARBA00022737"/>
    </source>
</evidence>
<dbReference type="PANTHER" id="PTHR19229">
    <property type="entry name" value="ATP-BINDING CASSETTE TRANSPORTER SUBFAMILY A ABCA"/>
    <property type="match status" value="1"/>
</dbReference>
<accession>A0A0S4IZR8</accession>
<sequence length="1564" mass="170793">MLIMGLGKMAFFSSWIFNYLLQVLLTTIIITLVLKVGILTQTDPSVIFCVYLFFSTSTITLSTLLSSFFSKSRITALVVPLLYFVLSIPSFALPDGTGRGVYMLLSLFSPTAFSLGTKLLFSYEINNGMGWNDVPDGTGRGVYMLLSLFSPTAFSLGTKLLFSYEINNGMGWNDVLFMLIFDTLMYLLLTLYFDEVLPSEWGTRSHPLFCCMPKCLCPPKSFDDGSEGASSHSSAYGATADPDSPKYSMTPGKGNREAVEDYPVTGQAPTVHLRRLRKEFGSDSGGAKKVAVDGFDLKLFEGQITVILGHNGAGKTTTLNMLTGMLPMTAGDCLVYGTSVRNDLRKARAEIGFCPQHNILWDQLTCMEHLRYIGRLKGVPSSQLEATGMEMLRRVDLVDKKDVFSSNLSGGQKRKLSVAIAFMGGSRLILLDEPTAGMDASARRHTWDLLKEMSVGRTIVLTTHFMDEADLLGNRIAIMSKGAMHSYGSSMFLKSKLGTGYAMRLSLNRIADDALAHQLVALVQQIIPTARIKEYKGQEVAITLPTHEQHLFSTAIEKMESDETTQRYGIQGISMSVASLEDVFVRIAYEEEMLGNHEVEEEEVVAAAVSSRQTSASNRNSRTNRQLSEELIIAGQHQTAVVPVNKEGPSRVPAAPGTTAAAAAAAAVNESVHEDPEVAAAFAALDTFYAAMASKRANSNGSRDAGGFSAQFSGLMLKRFHNSKRDRRTMCLQVFLPLLCIVLAMLLAMLKGPSPSLLWLDSSMYGAPAQQILLTNCDQLVPGINATQSFYGSVINYGVSPRTTPANNQSYDLSQAFLSEYFNHGDAERNIGFSCNDASLLTNNANANVFFTNSSALHSFPEGVNEWFSSVARSVTSDLSIIMRVGNYPMPLTNRQTTTIDSYRTAIIGFLILIPFTFIPSTFVSWVVKERECKAKHLQFVSGVNYFTYWASNYVFDLISYLVTEILAIIVFAFFGRDEYVDSTNLPVTIMIFLLYGISAVAASYCISFLFNNHSSAQTIVMLGNFLCGFVLVITMYILKQIDSTKDIAKILVFFFRIVPAYCLGEGITALAMAPATRMLGKELSVFELDQAGWGMIYMGLETIAFSVITLAIDHPNRRQQLFFDRNAVPEPIVGEDPDVTKERDVIEKNSDPTRASTDIVRVCNLRKVYHSGSVDKVAVKNLSFGVQRGEVFGFLGTNGAGKTTTMSILTGEFLPSMGHASITGFDVVENAQEARQVIGYCPQFDALIDLLTPEEHLRLYAALRGVPPVLVDDVVEALLTACALQMYRSTRSKSLSGGNKRKLSVAISLIGGPRVVFLDEPSAGMDPHARRQLWDVILYIAQRSSVVLTTHHLEEVDVLAHRVGIMVDGALKCIGSLDYLKHRFGNGFEVAVKLKAAATDAEVAHSARQVERLLTSEFPGTGIVEERQQKVTFCVPFHGTKLSRVFQVLADAKNNTAQFSMDDYTVQQTSLEQVFLRISDEAAAANESSSSAAASGGAPSAAVVGVPISNSNRTTTTSSGKGDSASNRNLAAAGNDSFSRMRQDSSAFYVPPPQQQAASNSVA</sequence>
<feature type="domain" description="ABC transporter" evidence="12">
    <location>
        <begin position="1161"/>
        <end position="1394"/>
    </location>
</feature>
<feature type="transmembrane region" description="Helical" evidence="11">
    <location>
        <begin position="905"/>
        <end position="928"/>
    </location>
</feature>
<dbReference type="Pfam" id="PF12698">
    <property type="entry name" value="ABC2_membrane_3"/>
    <property type="match status" value="1"/>
</dbReference>
<dbReference type="SUPFAM" id="SSF52540">
    <property type="entry name" value="P-loop containing nucleoside triphosphate hydrolases"/>
    <property type="match status" value="2"/>
</dbReference>
<dbReference type="VEuPathDB" id="TriTrypDB:BSAL_71570"/>
<comment type="similarity">
    <text evidence="2">Belongs to the ABC transporter superfamily. ABCA family.</text>
</comment>
<dbReference type="Gene3D" id="3.40.50.300">
    <property type="entry name" value="P-loop containing nucleotide triphosphate hydrolases"/>
    <property type="match status" value="2"/>
</dbReference>
<feature type="transmembrane region" description="Helical" evidence="11">
    <location>
        <begin position="46"/>
        <end position="68"/>
    </location>
</feature>
<dbReference type="FunFam" id="3.40.50.300:FF:000335">
    <property type="entry name" value="ATP binding cassette subfamily A member 5"/>
    <property type="match status" value="1"/>
</dbReference>
<dbReference type="GO" id="GO:0016887">
    <property type="term" value="F:ATP hydrolysis activity"/>
    <property type="evidence" value="ECO:0007669"/>
    <property type="project" value="InterPro"/>
</dbReference>
<dbReference type="GO" id="GO:0005524">
    <property type="term" value="F:ATP binding"/>
    <property type="evidence" value="ECO:0007669"/>
    <property type="project" value="UniProtKB-KW"/>
</dbReference>
<evidence type="ECO:0000256" key="4">
    <source>
        <dbReference type="ARBA" id="ARBA00022692"/>
    </source>
</evidence>
<evidence type="ECO:0000256" key="6">
    <source>
        <dbReference type="ARBA" id="ARBA00022741"/>
    </source>
</evidence>
<reference evidence="14" key="1">
    <citation type="submission" date="2015-09" db="EMBL/GenBank/DDBJ databases">
        <authorList>
            <consortium name="Pathogen Informatics"/>
        </authorList>
    </citation>
    <scope>NUCLEOTIDE SEQUENCE [LARGE SCALE GENOMIC DNA]</scope>
    <source>
        <strain evidence="14">Lake Konstanz</strain>
    </source>
</reference>
<dbReference type="GO" id="GO:0005319">
    <property type="term" value="F:lipid transporter activity"/>
    <property type="evidence" value="ECO:0007669"/>
    <property type="project" value="TreeGrafter"/>
</dbReference>
<evidence type="ECO:0000259" key="12">
    <source>
        <dbReference type="PROSITE" id="PS50893"/>
    </source>
</evidence>
<organism evidence="13 14">
    <name type="scientific">Bodo saltans</name>
    <name type="common">Flagellated protozoan</name>
    <dbReference type="NCBI Taxonomy" id="75058"/>
    <lineage>
        <taxon>Eukaryota</taxon>
        <taxon>Discoba</taxon>
        <taxon>Euglenozoa</taxon>
        <taxon>Kinetoplastea</taxon>
        <taxon>Metakinetoplastina</taxon>
        <taxon>Eubodonida</taxon>
        <taxon>Bodonidae</taxon>
        <taxon>Bodo</taxon>
    </lineage>
</organism>
<keyword evidence="9 11" id="KW-0472">Membrane</keyword>
<feature type="region of interest" description="Disordered" evidence="10">
    <location>
        <begin position="1506"/>
        <end position="1564"/>
    </location>
</feature>
<evidence type="ECO:0000313" key="13">
    <source>
        <dbReference type="EMBL" id="CUG06066.1"/>
    </source>
</evidence>
<dbReference type="PANTHER" id="PTHR19229:SF262">
    <property type="entry name" value="TRANSPORTER, PUTATIVE-RELATED"/>
    <property type="match status" value="1"/>
</dbReference>
<proteinExistence type="inferred from homology"/>
<keyword evidence="14" id="KW-1185">Reference proteome</keyword>
<dbReference type="PROSITE" id="PS00211">
    <property type="entry name" value="ABC_TRANSPORTER_1"/>
    <property type="match status" value="2"/>
</dbReference>
<dbReference type="SMART" id="SM00382">
    <property type="entry name" value="AAA"/>
    <property type="match status" value="2"/>
</dbReference>
<dbReference type="Pfam" id="PF23321">
    <property type="entry name" value="R1_ABCA1"/>
    <property type="match status" value="1"/>
</dbReference>
<comment type="subcellular location">
    <subcellularLocation>
        <location evidence="1">Membrane</location>
        <topology evidence="1">Multi-pass membrane protein</topology>
    </subcellularLocation>
</comment>
<feature type="transmembrane region" description="Helical" evidence="11">
    <location>
        <begin position="988"/>
        <end position="1011"/>
    </location>
</feature>
<keyword evidence="6" id="KW-0547">Nucleotide-binding</keyword>
<keyword evidence="4 11" id="KW-0812">Transmembrane</keyword>
<feature type="transmembrane region" description="Helical" evidence="11">
    <location>
        <begin position="12"/>
        <end position="34"/>
    </location>
</feature>
<dbReference type="InterPro" id="IPR013525">
    <property type="entry name" value="ABC2_TM"/>
</dbReference>
<evidence type="ECO:0000256" key="8">
    <source>
        <dbReference type="ARBA" id="ARBA00022989"/>
    </source>
</evidence>
<feature type="transmembrane region" description="Helical" evidence="11">
    <location>
        <begin position="1017"/>
        <end position="1039"/>
    </location>
</feature>
<evidence type="ECO:0000313" key="14">
    <source>
        <dbReference type="Proteomes" id="UP000051952"/>
    </source>
</evidence>
<dbReference type="EMBL" id="CYKH01000554">
    <property type="protein sequence ID" value="CUG06066.1"/>
    <property type="molecule type" value="Genomic_DNA"/>
</dbReference>
<evidence type="ECO:0000256" key="7">
    <source>
        <dbReference type="ARBA" id="ARBA00022840"/>
    </source>
</evidence>
<feature type="compositionally biased region" description="Low complexity" evidence="10">
    <location>
        <begin position="1506"/>
        <end position="1520"/>
    </location>
</feature>
<feature type="transmembrane region" description="Helical" evidence="11">
    <location>
        <begin position="100"/>
        <end position="121"/>
    </location>
</feature>
<feature type="transmembrane region" description="Helical" evidence="11">
    <location>
        <begin position="732"/>
        <end position="750"/>
    </location>
</feature>
<name>A0A0S4IZR8_BODSA</name>
<dbReference type="InterPro" id="IPR056264">
    <property type="entry name" value="R2_ABCA1-4-like"/>
</dbReference>
<dbReference type="FunFam" id="3.40.50.300:FF:000298">
    <property type="entry name" value="ATP-binding cassette sub-family A member 12"/>
    <property type="match status" value="1"/>
</dbReference>
<protein>
    <submittedName>
        <fullName evidence="13">ABC transporter, putative</fullName>
    </submittedName>
</protein>
<feature type="compositionally biased region" description="Polar residues" evidence="10">
    <location>
        <begin position="1521"/>
        <end position="1530"/>
    </location>
</feature>
<evidence type="ECO:0000256" key="3">
    <source>
        <dbReference type="ARBA" id="ARBA00022448"/>
    </source>
</evidence>
<feature type="region of interest" description="Disordered" evidence="10">
    <location>
        <begin position="228"/>
        <end position="260"/>
    </location>
</feature>
<keyword evidence="8 11" id="KW-1133">Transmembrane helix</keyword>
<dbReference type="Pfam" id="PF00005">
    <property type="entry name" value="ABC_tran"/>
    <property type="match status" value="2"/>
</dbReference>
<dbReference type="InterPro" id="IPR026082">
    <property type="entry name" value="ABCA"/>
</dbReference>
<dbReference type="InterPro" id="IPR003593">
    <property type="entry name" value="AAA+_ATPase"/>
</dbReference>
<dbReference type="InterPro" id="IPR017871">
    <property type="entry name" value="ABC_transporter-like_CS"/>
</dbReference>
<feature type="compositionally biased region" description="Polar residues" evidence="10">
    <location>
        <begin position="1537"/>
        <end position="1547"/>
    </location>
</feature>
<evidence type="ECO:0000256" key="2">
    <source>
        <dbReference type="ARBA" id="ARBA00008869"/>
    </source>
</evidence>
<dbReference type="GO" id="GO:0140359">
    <property type="term" value="F:ABC-type transporter activity"/>
    <property type="evidence" value="ECO:0007669"/>
    <property type="project" value="InterPro"/>
</dbReference>
<feature type="transmembrane region" description="Helical" evidence="11">
    <location>
        <begin position="174"/>
        <end position="193"/>
    </location>
</feature>
<dbReference type="OrthoDB" id="6512918at2759"/>
<evidence type="ECO:0000256" key="1">
    <source>
        <dbReference type="ARBA" id="ARBA00004141"/>
    </source>
</evidence>
<evidence type="ECO:0000256" key="11">
    <source>
        <dbReference type="SAM" id="Phobius"/>
    </source>
</evidence>
<dbReference type="Proteomes" id="UP000051952">
    <property type="component" value="Unassembled WGS sequence"/>
</dbReference>
<gene>
    <name evidence="13" type="ORF">BSAL_71570</name>
</gene>
<dbReference type="InterPro" id="IPR003439">
    <property type="entry name" value="ABC_transporter-like_ATP-bd"/>
</dbReference>
<keyword evidence="5" id="KW-0677">Repeat</keyword>
<dbReference type="InterPro" id="IPR027417">
    <property type="entry name" value="P-loop_NTPase"/>
</dbReference>
<feature type="transmembrane region" description="Helical" evidence="11">
    <location>
        <begin position="958"/>
        <end position="976"/>
    </location>
</feature>
<feature type="transmembrane region" description="Helical" evidence="11">
    <location>
        <begin position="74"/>
        <end position="93"/>
    </location>
</feature>
<evidence type="ECO:0000256" key="10">
    <source>
        <dbReference type="SAM" id="MobiDB-lite"/>
    </source>
</evidence>
<dbReference type="OMA" id="YFTIVAP"/>